<dbReference type="PROSITE" id="PS51186">
    <property type="entry name" value="GNAT"/>
    <property type="match status" value="1"/>
</dbReference>
<keyword evidence="6" id="KW-1185">Reference proteome</keyword>
<dbReference type="InterPro" id="IPR051531">
    <property type="entry name" value="N-acetyltransferase"/>
</dbReference>
<name>A0ABQ4UV17_9HYPH</name>
<dbReference type="SUPFAM" id="SSF55729">
    <property type="entry name" value="Acyl-CoA N-acyltransferases (Nat)"/>
    <property type="match status" value="1"/>
</dbReference>
<comment type="similarity">
    <text evidence="3">Belongs to the acetyltransferase family. RimJ subfamily.</text>
</comment>
<gene>
    <name evidence="5" type="ORF">BGCPKDLD_1113</name>
</gene>
<dbReference type="InterPro" id="IPR000182">
    <property type="entry name" value="GNAT_dom"/>
</dbReference>
<protein>
    <recommendedName>
        <fullName evidence="4">N-acetyltransferase domain-containing protein</fullName>
    </recommendedName>
</protein>
<evidence type="ECO:0000313" key="6">
    <source>
        <dbReference type="Proteomes" id="UP001055093"/>
    </source>
</evidence>
<sequence length="177" mass="19109">MFFRRARRDSLLDLPRIETERLSITPLVHADAPALHRLTDDPAIVGAIDFLPDPFTLTDAEGLIAGGRHGRDRFLGAWMREPGAAPLAGVVGAHLRGEGAIEIGYWIGGAARGRGFGAEAVGGVLALLRRRFPRRAILAECRPGNVASWGLLHKLGFRDTGSEGHRPGRRQLVLEGA</sequence>
<keyword evidence="1" id="KW-0808">Transferase</keyword>
<organism evidence="5 6">
    <name type="scientific">Methylorubrum suomiense</name>
    <dbReference type="NCBI Taxonomy" id="144191"/>
    <lineage>
        <taxon>Bacteria</taxon>
        <taxon>Pseudomonadati</taxon>
        <taxon>Pseudomonadota</taxon>
        <taxon>Alphaproteobacteria</taxon>
        <taxon>Hyphomicrobiales</taxon>
        <taxon>Methylobacteriaceae</taxon>
        <taxon>Methylorubrum</taxon>
    </lineage>
</organism>
<evidence type="ECO:0000256" key="3">
    <source>
        <dbReference type="ARBA" id="ARBA00038502"/>
    </source>
</evidence>
<evidence type="ECO:0000313" key="5">
    <source>
        <dbReference type="EMBL" id="GJE74542.1"/>
    </source>
</evidence>
<proteinExistence type="inferred from homology"/>
<reference evidence="5" key="2">
    <citation type="submission" date="2021-08" db="EMBL/GenBank/DDBJ databases">
        <authorList>
            <person name="Tani A."/>
            <person name="Ola A."/>
            <person name="Ogura Y."/>
            <person name="Katsura K."/>
            <person name="Hayashi T."/>
        </authorList>
    </citation>
    <scope>NUCLEOTIDE SEQUENCE</scope>
    <source>
        <strain evidence="5">DSM 14458</strain>
    </source>
</reference>
<dbReference type="PANTHER" id="PTHR43792:SF8">
    <property type="entry name" value="[RIBOSOMAL PROTEIN US5]-ALANINE N-ACETYLTRANSFERASE"/>
    <property type="match status" value="1"/>
</dbReference>
<dbReference type="Pfam" id="PF13302">
    <property type="entry name" value="Acetyltransf_3"/>
    <property type="match status" value="1"/>
</dbReference>
<comment type="caution">
    <text evidence="5">The sequence shown here is derived from an EMBL/GenBank/DDBJ whole genome shotgun (WGS) entry which is preliminary data.</text>
</comment>
<accession>A0ABQ4UV17</accession>
<keyword evidence="2" id="KW-0012">Acyltransferase</keyword>
<evidence type="ECO:0000256" key="1">
    <source>
        <dbReference type="ARBA" id="ARBA00022679"/>
    </source>
</evidence>
<dbReference type="Proteomes" id="UP001055093">
    <property type="component" value="Unassembled WGS sequence"/>
</dbReference>
<feature type="domain" description="N-acetyltransferase" evidence="4">
    <location>
        <begin position="22"/>
        <end position="175"/>
    </location>
</feature>
<reference evidence="5" key="1">
    <citation type="journal article" date="2021" name="Front. Microbiol.">
        <title>Comprehensive Comparative Genomics and Phenotyping of Methylobacterium Species.</title>
        <authorList>
            <person name="Alessa O."/>
            <person name="Ogura Y."/>
            <person name="Fujitani Y."/>
            <person name="Takami H."/>
            <person name="Hayashi T."/>
            <person name="Sahin N."/>
            <person name="Tani A."/>
        </authorList>
    </citation>
    <scope>NUCLEOTIDE SEQUENCE</scope>
    <source>
        <strain evidence="5">DSM 14458</strain>
    </source>
</reference>
<dbReference type="EMBL" id="BPRE01000003">
    <property type="protein sequence ID" value="GJE74542.1"/>
    <property type="molecule type" value="Genomic_DNA"/>
</dbReference>
<dbReference type="InterPro" id="IPR016181">
    <property type="entry name" value="Acyl_CoA_acyltransferase"/>
</dbReference>
<dbReference type="Gene3D" id="3.40.630.30">
    <property type="match status" value="1"/>
</dbReference>
<dbReference type="PANTHER" id="PTHR43792">
    <property type="entry name" value="GNAT FAMILY, PUTATIVE (AFU_ORTHOLOGUE AFUA_3G00765)-RELATED-RELATED"/>
    <property type="match status" value="1"/>
</dbReference>
<dbReference type="RefSeq" id="WP_137830994.1">
    <property type="nucleotide sequence ID" value="NZ_BPRE01000003.1"/>
</dbReference>
<evidence type="ECO:0000259" key="4">
    <source>
        <dbReference type="PROSITE" id="PS51186"/>
    </source>
</evidence>
<evidence type="ECO:0000256" key="2">
    <source>
        <dbReference type="ARBA" id="ARBA00023315"/>
    </source>
</evidence>